<dbReference type="HOGENOM" id="CLU_1529210_0_0_2"/>
<dbReference type="RefSeq" id="WP_011972756.1">
    <property type="nucleotide sequence ID" value="NC_009635.1"/>
</dbReference>
<evidence type="ECO:0000259" key="1">
    <source>
        <dbReference type="Pfam" id="PF01878"/>
    </source>
</evidence>
<dbReference type="AlphaFoldDB" id="A6UT02"/>
<organism evidence="2 3">
    <name type="scientific">Methanococcus aeolicus (strain ATCC BAA-1280 / DSM 17508 / OCM 812 / Nankai-3)</name>
    <dbReference type="NCBI Taxonomy" id="419665"/>
    <lineage>
        <taxon>Archaea</taxon>
        <taxon>Methanobacteriati</taxon>
        <taxon>Methanobacteriota</taxon>
        <taxon>Methanomada group</taxon>
        <taxon>Methanococci</taxon>
        <taxon>Methanococcales</taxon>
        <taxon>Methanococcaceae</taxon>
        <taxon>Methanococcus</taxon>
    </lineage>
</organism>
<evidence type="ECO:0000313" key="2">
    <source>
        <dbReference type="EMBL" id="ABR55624.1"/>
    </source>
</evidence>
<protein>
    <recommendedName>
        <fullName evidence="1">EVE domain-containing protein</fullName>
    </recommendedName>
</protein>
<sequence length="175" mass="20002">MDTIMNTNEKNKKKSDKKSKKDTLKIIVDDPIQFTEDAVIVCMTKEHDKNDIYSRLIGVPLKAEKIAREYIDKGTRLFIYYKGIGIRKIVVAIDKPYIDNTVIEEWNDGLPETYPVRVETKLLGVSHNTLSLKNLQDLEIKRVDTGKIIVSYHLRNSLTPISDIDADAIQKELGL</sequence>
<gene>
    <name evidence="2" type="ordered locus">Maeo_0031</name>
</gene>
<proteinExistence type="predicted"/>
<dbReference type="InterPro" id="IPR002740">
    <property type="entry name" value="EVE_domain"/>
</dbReference>
<dbReference type="KEGG" id="mae:Maeo_0031"/>
<dbReference type="Pfam" id="PF01878">
    <property type="entry name" value="EVE"/>
    <property type="match status" value="1"/>
</dbReference>
<name>A6UT02_META3</name>
<dbReference type="SUPFAM" id="SSF88697">
    <property type="entry name" value="PUA domain-like"/>
    <property type="match status" value="1"/>
</dbReference>
<dbReference type="EMBL" id="CP000743">
    <property type="protein sequence ID" value="ABR55624.1"/>
    <property type="molecule type" value="Genomic_DNA"/>
</dbReference>
<dbReference type="InterPro" id="IPR015947">
    <property type="entry name" value="PUA-like_sf"/>
</dbReference>
<dbReference type="GeneID" id="5326877"/>
<dbReference type="Proteomes" id="UP000001106">
    <property type="component" value="Chromosome"/>
</dbReference>
<keyword evidence="3" id="KW-1185">Reference proteome</keyword>
<accession>A6UT02</accession>
<reference evidence="2" key="1">
    <citation type="submission" date="2007-06" db="EMBL/GenBank/DDBJ databases">
        <title>Complete sequence of Methanococcus aeolicus Nankai-3.</title>
        <authorList>
            <consortium name="US DOE Joint Genome Institute"/>
            <person name="Copeland A."/>
            <person name="Lucas S."/>
            <person name="Lapidus A."/>
            <person name="Barry K."/>
            <person name="Glavina del Rio T."/>
            <person name="Dalin E."/>
            <person name="Tice H."/>
            <person name="Pitluck S."/>
            <person name="Chain P."/>
            <person name="Malfatti S."/>
            <person name="Shin M."/>
            <person name="Vergez L."/>
            <person name="Schmutz J."/>
            <person name="Larimer F."/>
            <person name="Land M."/>
            <person name="Hauser L."/>
            <person name="Kyrpides N."/>
            <person name="Lykidis A."/>
            <person name="Sieprawska-Lupa M."/>
            <person name="Whitman W.B."/>
            <person name="Richardson P."/>
        </authorList>
    </citation>
    <scope>NUCLEOTIDE SEQUENCE [LARGE SCALE GENOMIC DNA]</scope>
    <source>
        <strain evidence="2">Nankai-3</strain>
    </source>
</reference>
<dbReference type="Gene3D" id="3.10.590.10">
    <property type="entry name" value="ph1033 like domains"/>
    <property type="match status" value="1"/>
</dbReference>
<feature type="domain" description="EVE" evidence="1">
    <location>
        <begin position="58"/>
        <end position="171"/>
    </location>
</feature>
<evidence type="ECO:0000313" key="3">
    <source>
        <dbReference type="Proteomes" id="UP000001106"/>
    </source>
</evidence>